<evidence type="ECO:0000256" key="1">
    <source>
        <dbReference type="SAM" id="MobiDB-lite"/>
    </source>
</evidence>
<dbReference type="GeneID" id="41968054"/>
<organism evidence="2 3">
    <name type="scientific">Thyridium curvatum</name>
    <dbReference type="NCBI Taxonomy" id="1093900"/>
    <lineage>
        <taxon>Eukaryota</taxon>
        <taxon>Fungi</taxon>
        <taxon>Dikarya</taxon>
        <taxon>Ascomycota</taxon>
        <taxon>Pezizomycotina</taxon>
        <taxon>Sordariomycetes</taxon>
        <taxon>Sordariomycetidae</taxon>
        <taxon>Thyridiales</taxon>
        <taxon>Thyridiaceae</taxon>
        <taxon>Thyridium</taxon>
    </lineage>
</organism>
<reference evidence="2 3" key="1">
    <citation type="submission" date="2019-06" db="EMBL/GenBank/DDBJ databases">
        <title>Draft genome sequence of the filamentous fungus Phialemoniopsis curvata isolated from diesel fuel.</title>
        <authorList>
            <person name="Varaljay V.A."/>
            <person name="Lyon W.J."/>
            <person name="Crouch A.L."/>
            <person name="Drake C.E."/>
            <person name="Hollomon J.M."/>
            <person name="Nadeau L.J."/>
            <person name="Nunn H.S."/>
            <person name="Stevenson B.S."/>
            <person name="Bojanowski C.L."/>
            <person name="Crookes-Goodson W.J."/>
        </authorList>
    </citation>
    <scope>NUCLEOTIDE SEQUENCE [LARGE SCALE GENOMIC DNA]</scope>
    <source>
        <strain evidence="2 3">D216</strain>
    </source>
</reference>
<evidence type="ECO:0000313" key="2">
    <source>
        <dbReference type="EMBL" id="TPX14213.1"/>
    </source>
</evidence>
<protein>
    <submittedName>
        <fullName evidence="2">Uncharacterized protein</fullName>
    </submittedName>
</protein>
<gene>
    <name evidence="2" type="ORF">E0L32_000607</name>
</gene>
<dbReference type="AlphaFoldDB" id="A0A507B2X7"/>
<feature type="region of interest" description="Disordered" evidence="1">
    <location>
        <begin position="410"/>
        <end position="466"/>
    </location>
</feature>
<accession>A0A507B2X7</accession>
<dbReference type="InParanoid" id="A0A507B2X7"/>
<dbReference type="STRING" id="1093900.A0A507B2X7"/>
<keyword evidence="3" id="KW-1185">Reference proteome</keyword>
<evidence type="ECO:0000313" key="3">
    <source>
        <dbReference type="Proteomes" id="UP000319257"/>
    </source>
</evidence>
<proteinExistence type="predicted"/>
<dbReference type="Proteomes" id="UP000319257">
    <property type="component" value="Unassembled WGS sequence"/>
</dbReference>
<name>A0A507B2X7_9PEZI</name>
<sequence length="494" mass="54374">MSQQDLAQTLAESFSALADEVQSLIDRKTILEHKLRFAHEQYQILADKYAPTAPEISETLAQLQLPPELHHPVLINANTIPLPKRGQAENSQHQIALFIREGRRAAQQLMTLADASNKDSSSKETSSRLTATSITTMMEQDFTVEGKKGNLQCPFSVIKEQDESGPNAAGHSHGADPTPHKSGDPICAAMFEEATSQPQPASASKCPIRYMDKHSPEEIATYVENHKHQIPRSHEVCIQRYQKNEAQIRKLDAKYGNIVNMIQDLSQLHKPLLPEGADPAQHGDGGRASLERVENWAQGVSTNPPEDPETPPEARNMEEDEPESTRESHFDRPLKEVRVGESPSRPWGISVPIYDEPVLAPQAEEIPVSPPPVPVQMPSPVAAETPKPATGRPSKCPFDHTKFARGMGMAPSPLPKVEEAPPSTKPTGQGLEQSFAPTNQTYQPGGAPRPTFLGPDAIKRESTNPPQMVFNGPVFIGYPMEQAIQFMKHFQNSQ</sequence>
<feature type="compositionally biased region" description="Polar residues" evidence="1">
    <location>
        <begin position="425"/>
        <end position="443"/>
    </location>
</feature>
<feature type="region of interest" description="Disordered" evidence="1">
    <location>
        <begin position="297"/>
        <end position="331"/>
    </location>
</feature>
<dbReference type="RefSeq" id="XP_030995924.1">
    <property type="nucleotide sequence ID" value="XM_031140668.1"/>
</dbReference>
<comment type="caution">
    <text evidence="2">The sequence shown here is derived from an EMBL/GenBank/DDBJ whole genome shotgun (WGS) entry which is preliminary data.</text>
</comment>
<dbReference type="OrthoDB" id="5343576at2759"/>
<dbReference type="EMBL" id="SKBQ01000002">
    <property type="protein sequence ID" value="TPX14213.1"/>
    <property type="molecule type" value="Genomic_DNA"/>
</dbReference>
<feature type="region of interest" description="Disordered" evidence="1">
    <location>
        <begin position="161"/>
        <end position="185"/>
    </location>
</feature>